<evidence type="ECO:0000256" key="3">
    <source>
        <dbReference type="ARBA" id="ARBA00017000"/>
    </source>
</evidence>
<dbReference type="GO" id="GO:0042645">
    <property type="term" value="C:mitochondrial nucleoid"/>
    <property type="evidence" value="ECO:0007669"/>
    <property type="project" value="UniProtKB-SubCell"/>
</dbReference>
<evidence type="ECO:0000256" key="6">
    <source>
        <dbReference type="ARBA" id="ARBA00023128"/>
    </source>
</evidence>
<dbReference type="CTD" id="79736"/>
<dbReference type="InterPro" id="IPR039150">
    <property type="entry name" value="TEFM"/>
</dbReference>
<reference evidence="10" key="2">
    <citation type="submission" date="2025-08" db="UniProtKB">
        <authorList>
            <consortium name="Ensembl"/>
        </authorList>
    </citation>
    <scope>IDENTIFICATION</scope>
</reference>
<evidence type="ECO:0000256" key="8">
    <source>
        <dbReference type="ARBA" id="ARBA00023271"/>
    </source>
</evidence>
<keyword evidence="11" id="KW-1185">Reference proteome</keyword>
<evidence type="ECO:0000256" key="2">
    <source>
        <dbReference type="ARBA" id="ARBA00009086"/>
    </source>
</evidence>
<dbReference type="GeneID" id="115367247"/>
<dbReference type="Gene3D" id="3.30.420.10">
    <property type="entry name" value="Ribonuclease H-like superfamily/Ribonuclease H"/>
    <property type="match status" value="1"/>
</dbReference>
<protein>
    <recommendedName>
        <fullName evidence="3">Transcription elongation factor, mitochondrial</fullName>
    </recommendedName>
</protein>
<dbReference type="OrthoDB" id="5949570at2759"/>
<evidence type="ECO:0000256" key="4">
    <source>
        <dbReference type="ARBA" id="ARBA00022946"/>
    </source>
</evidence>
<evidence type="ECO:0000256" key="7">
    <source>
        <dbReference type="ARBA" id="ARBA00023163"/>
    </source>
</evidence>
<dbReference type="PANTHER" id="PTHR21053:SF2">
    <property type="entry name" value="TRANSCRIPTION ELONGATION FACTOR, MITOCHONDRIAL"/>
    <property type="match status" value="1"/>
</dbReference>
<dbReference type="FunCoup" id="A0A668ATK4">
    <property type="interactions" value="298"/>
</dbReference>
<dbReference type="AlphaFoldDB" id="A0A668ATK4"/>
<evidence type="ECO:0000313" key="11">
    <source>
        <dbReference type="Proteomes" id="UP000472263"/>
    </source>
</evidence>
<organism evidence="10 11">
    <name type="scientific">Myripristis murdjan</name>
    <name type="common">pinecone soldierfish</name>
    <dbReference type="NCBI Taxonomy" id="586833"/>
    <lineage>
        <taxon>Eukaryota</taxon>
        <taxon>Metazoa</taxon>
        <taxon>Chordata</taxon>
        <taxon>Craniata</taxon>
        <taxon>Vertebrata</taxon>
        <taxon>Euteleostomi</taxon>
        <taxon>Actinopterygii</taxon>
        <taxon>Neopterygii</taxon>
        <taxon>Teleostei</taxon>
        <taxon>Neoteleostei</taxon>
        <taxon>Acanthomorphata</taxon>
        <taxon>Holocentriformes</taxon>
        <taxon>Holocentridae</taxon>
        <taxon>Myripristis</taxon>
    </lineage>
</organism>
<evidence type="ECO:0000256" key="9">
    <source>
        <dbReference type="ARBA" id="ARBA00025262"/>
    </source>
</evidence>
<dbReference type="RefSeq" id="XP_029918781.1">
    <property type="nucleotide sequence ID" value="XM_030062921.1"/>
</dbReference>
<dbReference type="GO" id="GO:0006392">
    <property type="term" value="P:transcription elongation by mitochondrial RNA polymerase"/>
    <property type="evidence" value="ECO:0007669"/>
    <property type="project" value="InterPro"/>
</dbReference>
<keyword evidence="6" id="KW-0496">Mitochondrion</keyword>
<evidence type="ECO:0000256" key="1">
    <source>
        <dbReference type="ARBA" id="ARBA00004436"/>
    </source>
</evidence>
<dbReference type="GO" id="GO:0003676">
    <property type="term" value="F:nucleic acid binding"/>
    <property type="evidence" value="ECO:0007669"/>
    <property type="project" value="InterPro"/>
</dbReference>
<dbReference type="InterPro" id="IPR036397">
    <property type="entry name" value="RNaseH_sf"/>
</dbReference>
<name>A0A668ATK4_9TELE</name>
<dbReference type="Proteomes" id="UP000472263">
    <property type="component" value="Chromosome 1"/>
</dbReference>
<sequence>MMMWVARRFLSSVAQRGQHVGQSGLLRRPHRGSLPEMELRYLQCTCCWRSRVPVAGFETLNATLSSSSAPPCDEDNRSLDACYTSEQRAVILQLLNNATEAELAGVKLLRGRKSVNIVEYRTKNGPFKTLESVVNVPLLKHKSAVIVFNSILNPPKKEKKVKIQLAKFIRPEVDRSWLEEASSIVSIVCGTNKIAWAHVDRGMTVLDWRQLECPNFLRGTYLASAYLTDISSVVSVLPSADFYIVEKTSISVQNTALFPIMAHMRTVEAMLFALLEPRNSQPESIVPPKVLNMMRTAVGRHFGLMVGESRTSGAQTVRQMMTESVTQKFPRLNFPQELLMKYRNSFQMGRGRGGEELCDALLQAVAFYELLCESSR</sequence>
<keyword evidence="7" id="KW-0804">Transcription</keyword>
<gene>
    <name evidence="10" type="primary">TEFM</name>
    <name evidence="10" type="synonym">tefm</name>
</gene>
<dbReference type="Ensembl" id="ENSMMDT00005056454.1">
    <property type="protein sequence ID" value="ENSMMDP00005055398.1"/>
    <property type="gene ID" value="ENSMMDG00005024785.1"/>
</dbReference>
<evidence type="ECO:0000256" key="5">
    <source>
        <dbReference type="ARBA" id="ARBA00023015"/>
    </source>
</evidence>
<keyword evidence="8" id="KW-1135">Mitochondrion nucleoid</keyword>
<dbReference type="PANTHER" id="PTHR21053">
    <property type="entry name" value="TRANSCRIPTION ELONGATION FACTOR, MITOCHONDRIAL"/>
    <property type="match status" value="1"/>
</dbReference>
<dbReference type="InterPro" id="IPR010994">
    <property type="entry name" value="RuvA_2-like"/>
</dbReference>
<comment type="similarity">
    <text evidence="2">Belongs to the TEFM family.</text>
</comment>
<dbReference type="SUPFAM" id="SSF47781">
    <property type="entry name" value="RuvA domain 2-like"/>
    <property type="match status" value="1"/>
</dbReference>
<comment type="subcellular location">
    <subcellularLocation>
        <location evidence="1">Mitochondrion matrix</location>
        <location evidence="1">Mitochondrion nucleoid</location>
    </subcellularLocation>
</comment>
<comment type="function">
    <text evidence="9">Transcription elongation factor which increases mitochondrial RNA polymerase processivity. Regulates transcription of the mitochondrial genome, including genes important for the oxidative phosphorylation machinery.</text>
</comment>
<dbReference type="GO" id="GO:0030337">
    <property type="term" value="F:DNA polymerase processivity factor activity"/>
    <property type="evidence" value="ECO:0007669"/>
    <property type="project" value="TreeGrafter"/>
</dbReference>
<dbReference type="GeneTree" id="ENSGT00390000010581"/>
<keyword evidence="4" id="KW-0809">Transit peptide</keyword>
<evidence type="ECO:0000313" key="10">
    <source>
        <dbReference type="Ensembl" id="ENSMMDP00005055398.1"/>
    </source>
</evidence>
<accession>A0A668ATK4</accession>
<dbReference type="InParanoid" id="A0A668ATK4"/>
<reference evidence="10" key="1">
    <citation type="submission" date="2019-06" db="EMBL/GenBank/DDBJ databases">
        <authorList>
            <consortium name="Wellcome Sanger Institute Data Sharing"/>
        </authorList>
    </citation>
    <scope>NUCLEOTIDE SEQUENCE [LARGE SCALE GENOMIC DNA]</scope>
</reference>
<keyword evidence="5" id="KW-0805">Transcription regulation</keyword>
<reference evidence="10" key="3">
    <citation type="submission" date="2025-09" db="UniProtKB">
        <authorList>
            <consortium name="Ensembl"/>
        </authorList>
    </citation>
    <scope>IDENTIFICATION</scope>
</reference>
<proteinExistence type="inferred from homology"/>
<dbReference type="Pfam" id="PF12836">
    <property type="entry name" value="HHH_3"/>
    <property type="match status" value="1"/>
</dbReference>